<reference evidence="1 2" key="1">
    <citation type="submission" date="2021-12" db="EMBL/GenBank/DDBJ databases">
        <title>Genome sequencing of bacteria with rrn-lacking chromosome and rrn-plasmid.</title>
        <authorList>
            <person name="Anda M."/>
            <person name="Iwasaki W."/>
        </authorList>
    </citation>
    <scope>NUCLEOTIDE SEQUENCE [LARGE SCALE GENOMIC DNA]</scope>
    <source>
        <strain evidence="1 2">NBRC 15940</strain>
    </source>
</reference>
<keyword evidence="2" id="KW-1185">Reference proteome</keyword>
<evidence type="ECO:0000313" key="2">
    <source>
        <dbReference type="Proteomes" id="UP001310022"/>
    </source>
</evidence>
<accession>A0AAN4W4Q1</accession>
<evidence type="ECO:0000313" key="1">
    <source>
        <dbReference type="EMBL" id="GJM64040.1"/>
    </source>
</evidence>
<dbReference type="EMBL" id="BQKE01000004">
    <property type="protein sequence ID" value="GJM64040.1"/>
    <property type="molecule type" value="Genomic_DNA"/>
</dbReference>
<organism evidence="1 2">
    <name type="scientific">Persicobacter diffluens</name>
    <dbReference type="NCBI Taxonomy" id="981"/>
    <lineage>
        <taxon>Bacteria</taxon>
        <taxon>Pseudomonadati</taxon>
        <taxon>Bacteroidota</taxon>
        <taxon>Cytophagia</taxon>
        <taxon>Cytophagales</taxon>
        <taxon>Persicobacteraceae</taxon>
        <taxon>Persicobacter</taxon>
    </lineage>
</organism>
<gene>
    <name evidence="1" type="ORF">PEDI_45920</name>
</gene>
<dbReference type="AlphaFoldDB" id="A0AAN4W4Q1"/>
<proteinExistence type="predicted"/>
<dbReference type="Proteomes" id="UP001310022">
    <property type="component" value="Unassembled WGS sequence"/>
</dbReference>
<protein>
    <submittedName>
        <fullName evidence="1">Uncharacterized protein</fullName>
    </submittedName>
</protein>
<sequence length="55" mass="6252">MQSIAINIELILIPMRNIYNSKTSFPKIVTRITQGDTLTPKGKVFSPQAFYLPKK</sequence>
<comment type="caution">
    <text evidence="1">The sequence shown here is derived from an EMBL/GenBank/DDBJ whole genome shotgun (WGS) entry which is preliminary data.</text>
</comment>
<name>A0AAN4W4Q1_9BACT</name>